<name>A0ACB9SKL5_HOLOL</name>
<accession>A0ACB9SKL5</accession>
<evidence type="ECO:0000313" key="2">
    <source>
        <dbReference type="Proteomes" id="UP001056778"/>
    </source>
</evidence>
<proteinExistence type="predicted"/>
<protein>
    <submittedName>
        <fullName evidence="1">Uncharacterized protein</fullName>
    </submittedName>
</protein>
<dbReference type="EMBL" id="CM043023">
    <property type="protein sequence ID" value="KAI4455667.1"/>
    <property type="molecule type" value="Genomic_DNA"/>
</dbReference>
<sequence length="447" mass="50250">MQACTPLNAINGFKKTGIFPYDPDVFTNIDFAAAEVTEQNEPQNDNAHEENDAAYEPNEDVTDENNVAYEQNGEDWEFAPSKNTEMQENALPTIPQAIRVNRGKTSTSTNTTLYDRNPTPSTSKQLASISVGSISDSEDDQPISTLVTKWKSQITPKQVLLQKKEILAWLSEEEVKDLFELLKETLTKNDLINSPGSIYNMDETGIQLNNKPGNVIATKGSKDVHVLTASEKGETVSVRNGQTNASETEVGQLEEEATLEMETEENKDEQVPHGDCDSPEQLLEREEFSWGEQTVETTVLPDNFYENDENYIFEEINVLNNEATKITPSKYREEVMSVPNIPVASKQRRKQSAIKEEKKSVKNTRPKKDLKTEAKKISKQTKANSTAGTNPTNPLQKYCVLLFDEMSIKPNLRWNPVTGSVEGFEDFGYKQTDKIADHVQVYFTMIV</sequence>
<gene>
    <name evidence="1" type="ORF">MML48_9g00000123</name>
</gene>
<reference evidence="1" key="1">
    <citation type="submission" date="2022-04" db="EMBL/GenBank/DDBJ databases">
        <title>Chromosome-scale genome assembly of Holotrichia oblita Faldermann.</title>
        <authorList>
            <person name="Rongchong L."/>
        </authorList>
    </citation>
    <scope>NUCLEOTIDE SEQUENCE</scope>
    <source>
        <strain evidence="1">81SQS9</strain>
    </source>
</reference>
<comment type="caution">
    <text evidence="1">The sequence shown here is derived from an EMBL/GenBank/DDBJ whole genome shotgun (WGS) entry which is preliminary data.</text>
</comment>
<dbReference type="Proteomes" id="UP001056778">
    <property type="component" value="Chromosome 9"/>
</dbReference>
<organism evidence="1 2">
    <name type="scientific">Holotrichia oblita</name>
    <name type="common">Chafer beetle</name>
    <dbReference type="NCBI Taxonomy" id="644536"/>
    <lineage>
        <taxon>Eukaryota</taxon>
        <taxon>Metazoa</taxon>
        <taxon>Ecdysozoa</taxon>
        <taxon>Arthropoda</taxon>
        <taxon>Hexapoda</taxon>
        <taxon>Insecta</taxon>
        <taxon>Pterygota</taxon>
        <taxon>Neoptera</taxon>
        <taxon>Endopterygota</taxon>
        <taxon>Coleoptera</taxon>
        <taxon>Polyphaga</taxon>
        <taxon>Scarabaeiformia</taxon>
        <taxon>Scarabaeidae</taxon>
        <taxon>Melolonthinae</taxon>
        <taxon>Holotrichia</taxon>
    </lineage>
</organism>
<keyword evidence="2" id="KW-1185">Reference proteome</keyword>
<evidence type="ECO:0000313" key="1">
    <source>
        <dbReference type="EMBL" id="KAI4455667.1"/>
    </source>
</evidence>